<keyword evidence="2" id="KW-1185">Reference proteome</keyword>
<dbReference type="Proteomes" id="UP001314263">
    <property type="component" value="Unassembled WGS sequence"/>
</dbReference>
<sequence length="104" mass="11039">MRRAKEARYVYECTKQDRDCGDPVLHTAPCNVDSVMGVGKASPLTRPRRTRTRTIAAGTMSAPNRSTTCRLALPSPELPSPLSFPGGPSALPVGLQGCSGVPML</sequence>
<dbReference type="EMBL" id="CAUYUE010000008">
    <property type="protein sequence ID" value="CAK0783402.1"/>
    <property type="molecule type" value="Genomic_DNA"/>
</dbReference>
<reference evidence="1 2" key="1">
    <citation type="submission" date="2023-10" db="EMBL/GenBank/DDBJ databases">
        <authorList>
            <person name="Maclean D."/>
            <person name="Macfadyen A."/>
        </authorList>
    </citation>
    <scope>NUCLEOTIDE SEQUENCE [LARGE SCALE GENOMIC DNA]</scope>
</reference>
<evidence type="ECO:0000313" key="1">
    <source>
        <dbReference type="EMBL" id="CAK0783402.1"/>
    </source>
</evidence>
<accession>A0AAV1IB09</accession>
<comment type="caution">
    <text evidence="1">The sequence shown here is derived from an EMBL/GenBank/DDBJ whole genome shotgun (WGS) entry which is preliminary data.</text>
</comment>
<gene>
    <name evidence="1" type="ORF">CVIRNUC_006601</name>
</gene>
<evidence type="ECO:0000313" key="2">
    <source>
        <dbReference type="Proteomes" id="UP001314263"/>
    </source>
</evidence>
<name>A0AAV1IB09_9CHLO</name>
<organism evidence="1 2">
    <name type="scientific">Coccomyxa viridis</name>
    <dbReference type="NCBI Taxonomy" id="1274662"/>
    <lineage>
        <taxon>Eukaryota</taxon>
        <taxon>Viridiplantae</taxon>
        <taxon>Chlorophyta</taxon>
        <taxon>core chlorophytes</taxon>
        <taxon>Trebouxiophyceae</taxon>
        <taxon>Trebouxiophyceae incertae sedis</taxon>
        <taxon>Coccomyxaceae</taxon>
        <taxon>Coccomyxa</taxon>
    </lineage>
</organism>
<proteinExistence type="predicted"/>
<dbReference type="AlphaFoldDB" id="A0AAV1IB09"/>
<protein>
    <submittedName>
        <fullName evidence="1">Uncharacterized protein</fullName>
    </submittedName>
</protein>